<dbReference type="EMBL" id="JABBFZ010000018">
    <property type="protein sequence ID" value="NML34083.1"/>
    <property type="molecule type" value="Genomic_DNA"/>
</dbReference>
<protein>
    <recommendedName>
        <fullName evidence="4">DUF2474 domain-containing protein</fullName>
    </recommendedName>
</protein>
<evidence type="ECO:0000313" key="2">
    <source>
        <dbReference type="EMBL" id="NML34083.1"/>
    </source>
</evidence>
<evidence type="ECO:0000256" key="1">
    <source>
        <dbReference type="SAM" id="Phobius"/>
    </source>
</evidence>
<evidence type="ECO:0000313" key="3">
    <source>
        <dbReference type="Proteomes" id="UP000583127"/>
    </source>
</evidence>
<keyword evidence="1" id="KW-1133">Transmembrane helix</keyword>
<keyword evidence="1" id="KW-0472">Membrane</keyword>
<sequence>MTTNITITETRGARARAGMPTADSSEEVCAAASVPLAAHVAAHAAASTSRKRKLPGWLWFAMLWCGGVAAAMSLGFAFKLLMNATLFAVK</sequence>
<proteinExistence type="predicted"/>
<dbReference type="RefSeq" id="WP_169500228.1">
    <property type="nucleotide sequence ID" value="NZ_JABBFZ010000018.1"/>
</dbReference>
<reference evidence="2 3" key="1">
    <citation type="submission" date="2020-04" db="EMBL/GenBank/DDBJ databases">
        <title>Paraburkholderia sp. G-4-1-8 isolated from soil.</title>
        <authorList>
            <person name="Dahal R.H."/>
        </authorList>
    </citation>
    <scope>NUCLEOTIDE SEQUENCE [LARGE SCALE GENOMIC DNA]</scope>
    <source>
        <strain evidence="2 3">G-4-1-8</strain>
    </source>
</reference>
<organism evidence="2 3">
    <name type="scientific">Paraburkholderia antibiotica</name>
    <dbReference type="NCBI Taxonomy" id="2728839"/>
    <lineage>
        <taxon>Bacteria</taxon>
        <taxon>Pseudomonadati</taxon>
        <taxon>Pseudomonadota</taxon>
        <taxon>Betaproteobacteria</taxon>
        <taxon>Burkholderiales</taxon>
        <taxon>Burkholderiaceae</taxon>
        <taxon>Paraburkholderia</taxon>
    </lineage>
</organism>
<keyword evidence="3" id="KW-1185">Reference proteome</keyword>
<feature type="transmembrane region" description="Helical" evidence="1">
    <location>
        <begin position="57"/>
        <end position="78"/>
    </location>
</feature>
<accession>A0A7Y0FFC1</accession>
<gene>
    <name evidence="2" type="ORF">HHL14_25045</name>
</gene>
<dbReference type="AlphaFoldDB" id="A0A7Y0FFC1"/>
<evidence type="ECO:0008006" key="4">
    <source>
        <dbReference type="Google" id="ProtNLM"/>
    </source>
</evidence>
<name>A0A7Y0FFC1_9BURK</name>
<keyword evidence="1" id="KW-0812">Transmembrane</keyword>
<comment type="caution">
    <text evidence="2">The sequence shown here is derived from an EMBL/GenBank/DDBJ whole genome shotgun (WGS) entry which is preliminary data.</text>
</comment>
<dbReference type="Proteomes" id="UP000583127">
    <property type="component" value="Unassembled WGS sequence"/>
</dbReference>